<keyword evidence="3" id="KW-1185">Reference proteome</keyword>
<dbReference type="Proteomes" id="UP000320386">
    <property type="component" value="Chromosome"/>
</dbReference>
<feature type="transmembrane region" description="Helical" evidence="1">
    <location>
        <begin position="109"/>
        <end position="133"/>
    </location>
</feature>
<organism evidence="2 3">
    <name type="scientific">Mucisphaera calidilacus</name>
    <dbReference type="NCBI Taxonomy" id="2527982"/>
    <lineage>
        <taxon>Bacteria</taxon>
        <taxon>Pseudomonadati</taxon>
        <taxon>Planctomycetota</taxon>
        <taxon>Phycisphaerae</taxon>
        <taxon>Phycisphaerales</taxon>
        <taxon>Phycisphaeraceae</taxon>
        <taxon>Mucisphaera</taxon>
    </lineage>
</organism>
<accession>A0A518BZF4</accession>
<feature type="transmembrane region" description="Helical" evidence="1">
    <location>
        <begin position="38"/>
        <end position="57"/>
    </location>
</feature>
<keyword evidence="1" id="KW-1133">Transmembrane helix</keyword>
<evidence type="ECO:0000313" key="2">
    <source>
        <dbReference type="EMBL" id="QDU72356.1"/>
    </source>
</evidence>
<feature type="transmembrane region" description="Helical" evidence="1">
    <location>
        <begin position="262"/>
        <end position="282"/>
    </location>
</feature>
<dbReference type="KEGG" id="mcad:Pan265_22210"/>
<sequence length="451" mass="50454">MSSEPALEKHITTCRPEWLWVVLPFAPWVAMNRGVHRFGWVTAILIGFPVILGVMAWETAEEFYLDMFFLFGIGLYLVFYALLLALILTPLCPEDQTAFRALGITLKRVLLLVPYFALLAYVVEGLCDLAIAACLPEPSQDADMSQWLYQERPIAYAFKDLLMLSLYIYGTAATLLAARPGWSSRWPATCEGCAYTLLGLPADASCPECGKPLVESLAYRHRCGPEARWPSPWRRSLAAFFFPKTFGSTIVTRSPYRGFRPVLMAITLGVLMTAYLNLAASLEAHRNPYSYQYTFHQAGFSDFLLLHLANDWMTLEHLAYLVLNAIRNGASTVLSYAMCVCAAAALAIWGGPKRGPSPVFQGLLHLGPLLLLFFVLGLLVLIWGEYFENRYPSSTPIFMIAGWFGWTPSPDWRDMIEIAPALICLSIALLLWGWLYSSLRQIASAASKANW</sequence>
<protein>
    <submittedName>
        <fullName evidence="2">Uncharacterized protein</fullName>
    </submittedName>
</protein>
<feature type="transmembrane region" description="Helical" evidence="1">
    <location>
        <begin position="418"/>
        <end position="436"/>
    </location>
</feature>
<evidence type="ECO:0000256" key="1">
    <source>
        <dbReference type="SAM" id="Phobius"/>
    </source>
</evidence>
<gene>
    <name evidence="2" type="ORF">Pan265_22210</name>
</gene>
<reference evidence="2 3" key="1">
    <citation type="submission" date="2019-02" db="EMBL/GenBank/DDBJ databases">
        <title>Deep-cultivation of Planctomycetes and their phenomic and genomic characterization uncovers novel biology.</title>
        <authorList>
            <person name="Wiegand S."/>
            <person name="Jogler M."/>
            <person name="Boedeker C."/>
            <person name="Pinto D."/>
            <person name="Vollmers J."/>
            <person name="Rivas-Marin E."/>
            <person name="Kohn T."/>
            <person name="Peeters S.H."/>
            <person name="Heuer A."/>
            <person name="Rast P."/>
            <person name="Oberbeckmann S."/>
            <person name="Bunk B."/>
            <person name="Jeske O."/>
            <person name="Meyerdierks A."/>
            <person name="Storesund J.E."/>
            <person name="Kallscheuer N."/>
            <person name="Luecker S."/>
            <person name="Lage O.M."/>
            <person name="Pohl T."/>
            <person name="Merkel B.J."/>
            <person name="Hornburger P."/>
            <person name="Mueller R.-W."/>
            <person name="Bruemmer F."/>
            <person name="Labrenz M."/>
            <person name="Spormann A.M."/>
            <person name="Op den Camp H."/>
            <person name="Overmann J."/>
            <person name="Amann R."/>
            <person name="Jetten M.S.M."/>
            <person name="Mascher T."/>
            <person name="Medema M.H."/>
            <person name="Devos D.P."/>
            <person name="Kaster A.-K."/>
            <person name="Ovreas L."/>
            <person name="Rohde M."/>
            <person name="Galperin M.Y."/>
            <person name="Jogler C."/>
        </authorList>
    </citation>
    <scope>NUCLEOTIDE SEQUENCE [LARGE SCALE GENOMIC DNA]</scope>
    <source>
        <strain evidence="2 3">Pan265</strain>
    </source>
</reference>
<dbReference type="EMBL" id="CP036280">
    <property type="protein sequence ID" value="QDU72356.1"/>
    <property type="molecule type" value="Genomic_DNA"/>
</dbReference>
<dbReference type="RefSeq" id="WP_145446528.1">
    <property type="nucleotide sequence ID" value="NZ_CP036280.1"/>
</dbReference>
<evidence type="ECO:0000313" key="3">
    <source>
        <dbReference type="Proteomes" id="UP000320386"/>
    </source>
</evidence>
<feature type="transmembrane region" description="Helical" evidence="1">
    <location>
        <begin position="153"/>
        <end position="178"/>
    </location>
</feature>
<feature type="transmembrane region" description="Helical" evidence="1">
    <location>
        <begin position="63"/>
        <end position="88"/>
    </location>
</feature>
<keyword evidence="1" id="KW-0812">Transmembrane</keyword>
<feature type="transmembrane region" description="Helical" evidence="1">
    <location>
        <begin position="333"/>
        <end position="351"/>
    </location>
</feature>
<feature type="transmembrane region" description="Helical" evidence="1">
    <location>
        <begin position="363"/>
        <end position="384"/>
    </location>
</feature>
<keyword evidence="1" id="KW-0472">Membrane</keyword>
<proteinExistence type="predicted"/>
<name>A0A518BZF4_9BACT</name>
<dbReference type="AlphaFoldDB" id="A0A518BZF4"/>